<protein>
    <recommendedName>
        <fullName evidence="7">MADS-box domain-containing protein</fullName>
    </recommendedName>
</protein>
<dbReference type="FunFam" id="3.40.1810.10:FF:000002">
    <property type="entry name" value="Serum response factor b"/>
    <property type="match status" value="1"/>
</dbReference>
<dbReference type="PRINTS" id="PR00404">
    <property type="entry name" value="MADSDOMAIN"/>
</dbReference>
<dbReference type="InterPro" id="IPR050142">
    <property type="entry name" value="MADS-box/MEF2_TF"/>
</dbReference>
<dbReference type="PANTHER" id="PTHR48019">
    <property type="entry name" value="SERUM RESPONSE FACTOR HOMOLOG"/>
    <property type="match status" value="1"/>
</dbReference>
<name>A0A8H4QVT0_9AGAR</name>
<dbReference type="CDD" id="cd00266">
    <property type="entry name" value="MADS_SRF_like"/>
    <property type="match status" value="1"/>
</dbReference>
<keyword evidence="9" id="KW-1185">Reference proteome</keyword>
<feature type="compositionally biased region" description="Low complexity" evidence="6">
    <location>
        <begin position="310"/>
        <end position="325"/>
    </location>
</feature>
<dbReference type="GO" id="GO:0005634">
    <property type="term" value="C:nucleus"/>
    <property type="evidence" value="ECO:0007669"/>
    <property type="project" value="UniProtKB-SubCell"/>
</dbReference>
<dbReference type="GO" id="GO:0000981">
    <property type="term" value="F:DNA-binding transcription factor activity, RNA polymerase II-specific"/>
    <property type="evidence" value="ECO:0007669"/>
    <property type="project" value="InterPro"/>
</dbReference>
<dbReference type="InterPro" id="IPR036879">
    <property type="entry name" value="TF_MADSbox_sf"/>
</dbReference>
<feature type="region of interest" description="Disordered" evidence="6">
    <location>
        <begin position="166"/>
        <end position="393"/>
    </location>
</feature>
<feature type="compositionally biased region" description="Polar residues" evidence="6">
    <location>
        <begin position="247"/>
        <end position="263"/>
    </location>
</feature>
<sequence length="393" mass="41549">MHPMSGVDIQKPAVSPTSPTMRKRQRTTDHPGAPTTADGIPLPPVGPVTDDAFITDHDANDSGAEDDEDEDKPKDKKAGRRKIKIEFIQDKSRRHITFSKRKAGIMKKAYELSTLTGTQVLLLVVSETGLVYTFTTAKLQPLVTQPEGKNLIQACLNAPHGALPSSMPVGPPIGRSSNPMVPPGPPPSANIPGGLSIGAGAPANVKEDDDDDHHDDTNAHGGRPNTGEKRRRHAPSTSGGAPPVNRGPTSPATANANVPTLNIPSAPGGQAPHSAHPQQSGQSMNLSPTSPQQHHPQVPAPGQYSPTYTHHPGPQHQQQQQQHDQAIYNSHLMGSGSYSYPPAAPPAQGGPGQQLGGLAAAAATQQPQQQHGHWPAQQQQPQVTQTGAHYNRR</sequence>
<feature type="region of interest" description="Disordered" evidence="6">
    <location>
        <begin position="1"/>
        <end position="81"/>
    </location>
</feature>
<dbReference type="GO" id="GO:0045944">
    <property type="term" value="P:positive regulation of transcription by RNA polymerase II"/>
    <property type="evidence" value="ECO:0007669"/>
    <property type="project" value="InterPro"/>
</dbReference>
<dbReference type="Proteomes" id="UP000521872">
    <property type="component" value="Unassembled WGS sequence"/>
</dbReference>
<evidence type="ECO:0000256" key="3">
    <source>
        <dbReference type="ARBA" id="ARBA00023125"/>
    </source>
</evidence>
<feature type="compositionally biased region" description="Polar residues" evidence="6">
    <location>
        <begin position="276"/>
        <end position="295"/>
    </location>
</feature>
<evidence type="ECO:0000256" key="2">
    <source>
        <dbReference type="ARBA" id="ARBA00023015"/>
    </source>
</evidence>
<keyword evidence="2" id="KW-0805">Transcription regulation</keyword>
<accession>A0A8H4QVT0</accession>
<gene>
    <name evidence="8" type="ORF">D9613_006140</name>
</gene>
<evidence type="ECO:0000256" key="5">
    <source>
        <dbReference type="ARBA" id="ARBA00023242"/>
    </source>
</evidence>
<dbReference type="Pfam" id="PF00319">
    <property type="entry name" value="SRF-TF"/>
    <property type="match status" value="1"/>
</dbReference>
<evidence type="ECO:0000256" key="6">
    <source>
        <dbReference type="SAM" id="MobiDB-lite"/>
    </source>
</evidence>
<dbReference type="AlphaFoldDB" id="A0A8H4QVT0"/>
<evidence type="ECO:0000313" key="8">
    <source>
        <dbReference type="EMBL" id="KAF4617763.1"/>
    </source>
</evidence>
<feature type="compositionally biased region" description="Pro residues" evidence="6">
    <location>
        <begin position="180"/>
        <end position="189"/>
    </location>
</feature>
<dbReference type="PROSITE" id="PS00350">
    <property type="entry name" value="MADS_BOX_1"/>
    <property type="match status" value="1"/>
</dbReference>
<organism evidence="8 9">
    <name type="scientific">Agrocybe pediades</name>
    <dbReference type="NCBI Taxonomy" id="84607"/>
    <lineage>
        <taxon>Eukaryota</taxon>
        <taxon>Fungi</taxon>
        <taxon>Dikarya</taxon>
        <taxon>Basidiomycota</taxon>
        <taxon>Agaricomycotina</taxon>
        <taxon>Agaricomycetes</taxon>
        <taxon>Agaricomycetidae</taxon>
        <taxon>Agaricales</taxon>
        <taxon>Agaricineae</taxon>
        <taxon>Strophariaceae</taxon>
        <taxon>Agrocybe</taxon>
    </lineage>
</organism>
<evidence type="ECO:0000313" key="9">
    <source>
        <dbReference type="Proteomes" id="UP000521872"/>
    </source>
</evidence>
<dbReference type="GO" id="GO:0000987">
    <property type="term" value="F:cis-regulatory region sequence-specific DNA binding"/>
    <property type="evidence" value="ECO:0007669"/>
    <property type="project" value="InterPro"/>
</dbReference>
<keyword evidence="4" id="KW-0804">Transcription</keyword>
<proteinExistence type="predicted"/>
<dbReference type="InterPro" id="IPR033897">
    <property type="entry name" value="SRF-like_MADS-box"/>
</dbReference>
<dbReference type="SUPFAM" id="SSF55455">
    <property type="entry name" value="SRF-like"/>
    <property type="match status" value="1"/>
</dbReference>
<evidence type="ECO:0000256" key="1">
    <source>
        <dbReference type="ARBA" id="ARBA00004123"/>
    </source>
</evidence>
<dbReference type="GO" id="GO:0046983">
    <property type="term" value="F:protein dimerization activity"/>
    <property type="evidence" value="ECO:0007669"/>
    <property type="project" value="InterPro"/>
</dbReference>
<feature type="compositionally biased region" description="Low complexity" evidence="6">
    <location>
        <begin position="356"/>
        <end position="393"/>
    </location>
</feature>
<keyword evidence="5" id="KW-0539">Nucleus</keyword>
<feature type="domain" description="MADS-box" evidence="7">
    <location>
        <begin position="78"/>
        <end position="138"/>
    </location>
</feature>
<dbReference type="PROSITE" id="PS50066">
    <property type="entry name" value="MADS_BOX_2"/>
    <property type="match status" value="1"/>
</dbReference>
<evidence type="ECO:0000259" key="7">
    <source>
        <dbReference type="PROSITE" id="PS50066"/>
    </source>
</evidence>
<evidence type="ECO:0000256" key="4">
    <source>
        <dbReference type="ARBA" id="ARBA00023163"/>
    </source>
</evidence>
<dbReference type="InterPro" id="IPR002100">
    <property type="entry name" value="TF_MADSbox"/>
</dbReference>
<dbReference type="Gene3D" id="3.40.1810.10">
    <property type="entry name" value="Transcription factor, MADS-box"/>
    <property type="match status" value="1"/>
</dbReference>
<reference evidence="8 9" key="1">
    <citation type="submission" date="2019-12" db="EMBL/GenBank/DDBJ databases">
        <authorList>
            <person name="Floudas D."/>
            <person name="Bentzer J."/>
            <person name="Ahren D."/>
            <person name="Johansson T."/>
            <person name="Persson P."/>
            <person name="Tunlid A."/>
        </authorList>
    </citation>
    <scope>NUCLEOTIDE SEQUENCE [LARGE SCALE GENOMIC DNA]</scope>
    <source>
        <strain evidence="8 9">CBS 102.39</strain>
    </source>
</reference>
<comment type="subcellular location">
    <subcellularLocation>
        <location evidence="1">Nucleus</location>
    </subcellularLocation>
</comment>
<keyword evidence="3" id="KW-0238">DNA-binding</keyword>
<dbReference type="EMBL" id="JAACJL010000030">
    <property type="protein sequence ID" value="KAF4617763.1"/>
    <property type="molecule type" value="Genomic_DNA"/>
</dbReference>
<dbReference type="SMART" id="SM00432">
    <property type="entry name" value="MADS"/>
    <property type="match status" value="1"/>
</dbReference>
<comment type="caution">
    <text evidence="8">The sequence shown here is derived from an EMBL/GenBank/DDBJ whole genome shotgun (WGS) entry which is preliminary data.</text>
</comment>